<feature type="compositionally biased region" description="Pro residues" evidence="1">
    <location>
        <begin position="128"/>
        <end position="148"/>
    </location>
</feature>
<name>A0ABQ9XAC9_9EUKA</name>
<reference evidence="2 3" key="1">
    <citation type="journal article" date="2022" name="bioRxiv">
        <title>Genomics of Preaxostyla Flagellates Illuminates Evolutionary Transitions and the Path Towards Mitochondrial Loss.</title>
        <authorList>
            <person name="Novak L.V.F."/>
            <person name="Treitli S.C."/>
            <person name="Pyrih J."/>
            <person name="Halakuc P."/>
            <person name="Pipaliya S.V."/>
            <person name="Vacek V."/>
            <person name="Brzon O."/>
            <person name="Soukal P."/>
            <person name="Eme L."/>
            <person name="Dacks J.B."/>
            <person name="Karnkowska A."/>
            <person name="Elias M."/>
            <person name="Hampl V."/>
        </authorList>
    </citation>
    <scope>NUCLEOTIDE SEQUENCE [LARGE SCALE GENOMIC DNA]</scope>
    <source>
        <strain evidence="2">NAU3</strain>
        <tissue evidence="2">Gut</tissue>
    </source>
</reference>
<accession>A0ABQ9XAC9</accession>
<comment type="caution">
    <text evidence="2">The sequence shown here is derived from an EMBL/GenBank/DDBJ whole genome shotgun (WGS) entry which is preliminary data.</text>
</comment>
<evidence type="ECO:0000256" key="1">
    <source>
        <dbReference type="SAM" id="MobiDB-lite"/>
    </source>
</evidence>
<protein>
    <submittedName>
        <fullName evidence="2">Uncharacterized protein</fullName>
    </submittedName>
</protein>
<sequence>MLLEPQSPHTQTAWWDGTELNFQYLSPDNRDSLAKLAPDTVSFYRKYVEPKKLEELVSDVVEALETTQDYAQDFAGRTMAYLESAWYPQNKHLFLPQQPPQQPPAVPHSPPSLPPPNPPAHISVIPVVSPPSTEPSTPPTVKPHPPTKATPEGALRLPDPIQPAPIQPALIQPQPSDDWQHQLLQNQQTPKNILESAYMPSQSVQPQPQIQLTDIQDLLTKSLAAQQTQHDQQMGLLLNTMQKMMDQLIRQSNTMNDLTKSVAELKMNVTASFQPFSAQNQPPSQPQPSGQPVYSPPQTSPAPIPVKLGRPPAPSNENAQVALPQAQRQKVSFLLPNPMYFSVIHENMVSMKGQDPHRVYIDYVMVDGICVFEFEPMGTNLGVITIGLADYQRYLENPETSNAVVYQSSGMVYARNKHSQIKPYTNGMRVKMEVNSKQHTVSFAVGDNAALVTVAHIPVSTQAFISFSAPGQRVVAHRLETVPQSTLVENPSYTRAMIMD</sequence>
<proteinExistence type="predicted"/>
<dbReference type="Proteomes" id="UP001281761">
    <property type="component" value="Unassembled WGS sequence"/>
</dbReference>
<keyword evidence="3" id="KW-1185">Reference proteome</keyword>
<feature type="region of interest" description="Disordered" evidence="1">
    <location>
        <begin position="93"/>
        <end position="160"/>
    </location>
</feature>
<feature type="compositionally biased region" description="Low complexity" evidence="1">
    <location>
        <begin position="275"/>
        <end position="293"/>
    </location>
</feature>
<dbReference type="EMBL" id="JARBJD010000181">
    <property type="protein sequence ID" value="KAK2948212.1"/>
    <property type="molecule type" value="Genomic_DNA"/>
</dbReference>
<organism evidence="2 3">
    <name type="scientific">Blattamonas nauphoetae</name>
    <dbReference type="NCBI Taxonomy" id="2049346"/>
    <lineage>
        <taxon>Eukaryota</taxon>
        <taxon>Metamonada</taxon>
        <taxon>Preaxostyla</taxon>
        <taxon>Oxymonadida</taxon>
        <taxon>Blattamonas</taxon>
    </lineage>
</organism>
<feature type="region of interest" description="Disordered" evidence="1">
    <location>
        <begin position="275"/>
        <end position="323"/>
    </location>
</feature>
<feature type="compositionally biased region" description="Pro residues" evidence="1">
    <location>
        <begin position="97"/>
        <end position="119"/>
    </location>
</feature>
<evidence type="ECO:0000313" key="2">
    <source>
        <dbReference type="EMBL" id="KAK2948212.1"/>
    </source>
</evidence>
<gene>
    <name evidence="2" type="ORF">BLNAU_16831</name>
</gene>
<evidence type="ECO:0000313" key="3">
    <source>
        <dbReference type="Proteomes" id="UP001281761"/>
    </source>
</evidence>
<feature type="compositionally biased region" description="Pro residues" evidence="1">
    <location>
        <begin position="294"/>
        <end position="304"/>
    </location>
</feature>